<gene>
    <name evidence="2" type="ORF">NTE_03418</name>
</gene>
<dbReference type="KEGG" id="nev:NTE_03418"/>
<accession>A0A075MUV7</accession>
<evidence type="ECO:0000313" key="2">
    <source>
        <dbReference type="EMBL" id="AIF85446.1"/>
    </source>
</evidence>
<dbReference type="EMBL" id="CP007174">
    <property type="protein sequence ID" value="AIF85446.1"/>
    <property type="molecule type" value="Genomic_DNA"/>
</dbReference>
<proteinExistence type="predicted"/>
<protein>
    <recommendedName>
        <fullName evidence="1">Nitrososphaera output domain-containing protein</fullName>
    </recommendedName>
</protein>
<feature type="domain" description="Nitrososphaera output" evidence="1">
    <location>
        <begin position="1"/>
        <end position="95"/>
    </location>
</feature>
<reference evidence="2 3" key="1">
    <citation type="journal article" date="2014" name="PLoS ONE">
        <title>Genome Sequence of Candidatus Nitrososphaera evergladensis from Group I.1b Enriched from Everglades Soil Reveals Novel Genomic Features of the Ammonia-Oxidizing Archaea.</title>
        <authorList>
            <person name="Zhalnina K.V."/>
            <person name="Dias R."/>
            <person name="Leonard M.T."/>
            <person name="Dorr de Quadros P."/>
            <person name="Camargo F.A."/>
            <person name="Drew J.C."/>
            <person name="Farmerie W.G."/>
            <person name="Daroub S.H."/>
            <person name="Triplett E.W."/>
        </authorList>
    </citation>
    <scope>NUCLEOTIDE SEQUENCE [LARGE SCALE GENOMIC DNA]</scope>
    <source>
        <strain evidence="2 3">SR1</strain>
    </source>
</reference>
<name>A0A075MUV7_9ARCH</name>
<dbReference type="AlphaFoldDB" id="A0A075MUV7"/>
<dbReference type="HOGENOM" id="CLU_160434_0_0_2"/>
<organism evidence="2 3">
    <name type="scientific">Candidatus Nitrososphaera evergladensis SR1</name>
    <dbReference type="NCBI Taxonomy" id="1459636"/>
    <lineage>
        <taxon>Archaea</taxon>
        <taxon>Nitrososphaerota</taxon>
        <taxon>Nitrososphaeria</taxon>
        <taxon>Nitrososphaerales</taxon>
        <taxon>Nitrososphaeraceae</taxon>
        <taxon>Nitrososphaera</taxon>
    </lineage>
</organism>
<dbReference type="Pfam" id="PF18550">
    <property type="entry name" value="NitrOD2"/>
    <property type="match status" value="1"/>
</dbReference>
<dbReference type="Proteomes" id="UP000028194">
    <property type="component" value="Chromosome"/>
</dbReference>
<keyword evidence="3" id="KW-1185">Reference proteome</keyword>
<sequence length="107" mass="12380">MAEEILHRLEEIFSRQIFNAICEKITEDFFGNEMDLRTAIVARPDLFERAFHSIFGNTGFRILEPVYDELHKEFGLDKDLTYLGRGDFAKFMGMKSVNSNTPRLASV</sequence>
<dbReference type="InterPro" id="IPR041226">
    <property type="entry name" value="NitrOD2"/>
</dbReference>
<evidence type="ECO:0000313" key="3">
    <source>
        <dbReference type="Proteomes" id="UP000028194"/>
    </source>
</evidence>
<evidence type="ECO:0000259" key="1">
    <source>
        <dbReference type="Pfam" id="PF18550"/>
    </source>
</evidence>